<dbReference type="PATRIC" id="fig|1173027.3.peg.1542"/>
<proteinExistence type="predicted"/>
<accession>K9WBT9</accession>
<dbReference type="EMBL" id="CP003630">
    <property type="protein sequence ID" value="AFZ17276.1"/>
    <property type="molecule type" value="Genomic_DNA"/>
</dbReference>
<organism evidence="1 2">
    <name type="scientific">Allocoleopsis franciscana PCC 7113</name>
    <dbReference type="NCBI Taxonomy" id="1173027"/>
    <lineage>
        <taxon>Bacteria</taxon>
        <taxon>Bacillati</taxon>
        <taxon>Cyanobacteriota</taxon>
        <taxon>Cyanophyceae</taxon>
        <taxon>Coleofasciculales</taxon>
        <taxon>Coleofasciculaceae</taxon>
        <taxon>Allocoleopsis</taxon>
        <taxon>Allocoleopsis franciscana</taxon>
    </lineage>
</organism>
<keyword evidence="2" id="KW-1185">Reference proteome</keyword>
<dbReference type="AlphaFoldDB" id="K9WBT9"/>
<evidence type="ECO:0000313" key="2">
    <source>
        <dbReference type="Proteomes" id="UP000010471"/>
    </source>
</evidence>
<sequence length="274" mass="31334">MANIKLHFNGNFALKKEDLRKILGAAAQEKGLNDDLQGLMDRTSLGNAKVGRIKSWAIRAGLVKDNRLSPEGEIVWRSDSYLESTITDWLMHFYLSFGDKGLQQPPAQPADWGGWSYFVHTFLPQYRTFTSEEFWQSCNSVFEEESRIIEQRIKYILQAYIKRDALANCKFLTLEDGKYTAGNAPLPNPYLIGYFLAKLWERDFGDTTSVLTNDILQQKMGLAPILGKETETLQECLNQLETLAIIEQRRTVSPAQIIRRWDNPLTLLSKAYAD</sequence>
<dbReference type="HOGENOM" id="CLU_1159543_0_0_3"/>
<dbReference type="OrthoDB" id="494784at2"/>
<evidence type="ECO:0000313" key="1">
    <source>
        <dbReference type="EMBL" id="AFZ17276.1"/>
    </source>
</evidence>
<dbReference type="KEGG" id="mic:Mic7113_1393"/>
<dbReference type="RefSeq" id="WP_015181436.1">
    <property type="nucleotide sequence ID" value="NC_019738.1"/>
</dbReference>
<dbReference type="Proteomes" id="UP000010471">
    <property type="component" value="Chromosome"/>
</dbReference>
<name>K9WBT9_9CYAN</name>
<gene>
    <name evidence="1" type="ORF">Mic7113_1393</name>
</gene>
<dbReference type="eggNOG" id="ENOG502ZBHW">
    <property type="taxonomic scope" value="Bacteria"/>
</dbReference>
<protein>
    <submittedName>
        <fullName evidence="1">Uncharacterized protein</fullName>
    </submittedName>
</protein>
<reference evidence="1 2" key="1">
    <citation type="submission" date="2012-06" db="EMBL/GenBank/DDBJ databases">
        <title>Finished chromosome of genome of Microcoleus sp. PCC 7113.</title>
        <authorList>
            <consortium name="US DOE Joint Genome Institute"/>
            <person name="Gugger M."/>
            <person name="Coursin T."/>
            <person name="Rippka R."/>
            <person name="Tandeau De Marsac N."/>
            <person name="Huntemann M."/>
            <person name="Wei C.-L."/>
            <person name="Han J."/>
            <person name="Detter J.C."/>
            <person name="Han C."/>
            <person name="Tapia R."/>
            <person name="Chen A."/>
            <person name="Kyrpides N."/>
            <person name="Mavromatis K."/>
            <person name="Markowitz V."/>
            <person name="Szeto E."/>
            <person name="Ivanova N."/>
            <person name="Pagani I."/>
            <person name="Pati A."/>
            <person name="Goodwin L."/>
            <person name="Nordberg H.P."/>
            <person name="Cantor M.N."/>
            <person name="Hua S.X."/>
            <person name="Woyke T."/>
            <person name="Kerfeld C.A."/>
        </authorList>
    </citation>
    <scope>NUCLEOTIDE SEQUENCE [LARGE SCALE GENOMIC DNA]</scope>
    <source>
        <strain evidence="1 2">PCC 7113</strain>
    </source>
</reference>